<dbReference type="NCBIfam" id="NF006184">
    <property type="entry name" value="PRK08319.1"/>
    <property type="match status" value="1"/>
</dbReference>
<evidence type="ECO:0000313" key="15">
    <source>
        <dbReference type="EMBL" id="GAB94707.1"/>
    </source>
</evidence>
<sequence length="265" mass="26743">MHIAEGFLPPLHAAAWTAVAAPFVVHGARRVVIQVREHPESRLLLGAAGAFTFVLSAIKLPSITGSSSHPTGTGLGAVLFRPPIMTFLCTIVLIFQALLLAHGGLTTLGANVFSMGIVGPWVAFAAWSLLRSRPAVAIFSAMFLANISTYVVTSLQLALAHPDVETGFAGAAAKFLTVFALTQIPLALAEGVLGVLVWRLLTGVAAPELARLGLPVPTAQPTATAASGSPSAAPSGSPGESSGGSSGSADATGSTTSSTGAGESR</sequence>
<dbReference type="RefSeq" id="WP_006591239.1">
    <property type="nucleotide sequence ID" value="NZ_BAHD01000010.1"/>
</dbReference>
<accession>K6WRJ0</accession>
<dbReference type="GO" id="GO:0009236">
    <property type="term" value="P:cobalamin biosynthetic process"/>
    <property type="evidence" value="ECO:0007669"/>
    <property type="project" value="UniProtKB-UniRule"/>
</dbReference>
<comment type="similarity">
    <text evidence="12 13">Belongs to the CbiM family.</text>
</comment>
<evidence type="ECO:0000256" key="8">
    <source>
        <dbReference type="ARBA" id="ARBA00022989"/>
    </source>
</evidence>
<dbReference type="HAMAP" id="MF_01462">
    <property type="entry name" value="CbiM"/>
    <property type="match status" value="1"/>
</dbReference>
<dbReference type="NCBIfam" id="TIGR00123">
    <property type="entry name" value="cbiM"/>
    <property type="match status" value="1"/>
</dbReference>
<evidence type="ECO:0000256" key="4">
    <source>
        <dbReference type="ARBA" id="ARBA00022448"/>
    </source>
</evidence>
<evidence type="ECO:0000256" key="2">
    <source>
        <dbReference type="ARBA" id="ARBA00004953"/>
    </source>
</evidence>
<keyword evidence="10 13" id="KW-0472">Membrane</keyword>
<keyword evidence="8 13" id="KW-1133">Transmembrane helix</keyword>
<evidence type="ECO:0000256" key="7">
    <source>
        <dbReference type="ARBA" id="ARBA00022692"/>
    </source>
</evidence>
<comment type="subcellular location">
    <subcellularLocation>
        <location evidence="1">Cell inner membrane</location>
        <topology evidence="1">Multi-pass membrane protein</topology>
    </subcellularLocation>
    <subcellularLocation>
        <location evidence="13">Cell membrane</location>
        <topology evidence="13">Multi-pass membrane protein</topology>
    </subcellularLocation>
</comment>
<evidence type="ECO:0000256" key="5">
    <source>
        <dbReference type="ARBA" id="ARBA00022475"/>
    </source>
</evidence>
<reference evidence="15 16" key="1">
    <citation type="submission" date="2012-08" db="EMBL/GenBank/DDBJ databases">
        <title>Whole genome shotgun sequence of Kineosphaera limosa NBRC 100340.</title>
        <authorList>
            <person name="Yoshida I."/>
            <person name="Isaki S."/>
            <person name="Hosoyama A."/>
            <person name="Tsuchikane K."/>
            <person name="Katsumata H."/>
            <person name="Ando Y."/>
            <person name="Ohji S."/>
            <person name="Hamada M."/>
            <person name="Tamura T."/>
            <person name="Yamazoe A."/>
            <person name="Yamazaki S."/>
            <person name="Fujita N."/>
        </authorList>
    </citation>
    <scope>NUCLEOTIDE SEQUENCE [LARGE SCALE GENOMIC DNA]</scope>
    <source>
        <strain evidence="15 16">NBRC 100340</strain>
    </source>
</reference>
<feature type="transmembrane region" description="Helical" evidence="13">
    <location>
        <begin position="44"/>
        <end position="64"/>
    </location>
</feature>
<name>K6WRJ0_9MICO</name>
<comment type="caution">
    <text evidence="15">The sequence shown here is derived from an EMBL/GenBank/DDBJ whole genome shotgun (WGS) entry which is preliminary data.</text>
</comment>
<dbReference type="GO" id="GO:0015087">
    <property type="term" value="F:cobalt ion transmembrane transporter activity"/>
    <property type="evidence" value="ECO:0007669"/>
    <property type="project" value="UniProtKB-UniRule"/>
</dbReference>
<evidence type="ECO:0000256" key="9">
    <source>
        <dbReference type="ARBA" id="ARBA00023065"/>
    </source>
</evidence>
<evidence type="ECO:0000256" key="6">
    <source>
        <dbReference type="ARBA" id="ARBA00022573"/>
    </source>
</evidence>
<evidence type="ECO:0000256" key="14">
    <source>
        <dbReference type="SAM" id="MobiDB-lite"/>
    </source>
</evidence>
<gene>
    <name evidence="13 15" type="primary">cbiM</name>
    <name evidence="15" type="ORF">KILIM_010_00380</name>
</gene>
<dbReference type="InterPro" id="IPR018024">
    <property type="entry name" value="CbiM"/>
</dbReference>
<feature type="transmembrane region" description="Helical" evidence="13">
    <location>
        <begin position="84"/>
        <end position="101"/>
    </location>
</feature>
<feature type="transmembrane region" description="Helical" evidence="13">
    <location>
        <begin position="108"/>
        <end position="130"/>
    </location>
</feature>
<protein>
    <recommendedName>
        <fullName evidence="13">Cobalt transport protein CbiM</fullName>
    </recommendedName>
    <alternativeName>
        <fullName evidence="13">Energy-coupling factor transporter probable substrate-capture protein CbiM</fullName>
        <shortName evidence="13">ECF transporter S component CbiM</shortName>
    </alternativeName>
</protein>
<keyword evidence="16" id="KW-1185">Reference proteome</keyword>
<feature type="compositionally biased region" description="Low complexity" evidence="14">
    <location>
        <begin position="247"/>
        <end position="265"/>
    </location>
</feature>
<evidence type="ECO:0000256" key="10">
    <source>
        <dbReference type="ARBA" id="ARBA00023136"/>
    </source>
</evidence>
<dbReference type="PANTHER" id="PTHR43627">
    <property type="match status" value="1"/>
</dbReference>
<keyword evidence="7 13" id="KW-0812">Transmembrane</keyword>
<proteinExistence type="inferred from homology"/>
<dbReference type="OrthoDB" id="9809846at2"/>
<keyword evidence="4 13" id="KW-0813">Transport</keyword>
<dbReference type="AlphaFoldDB" id="K6WRJ0"/>
<keyword evidence="9 13" id="KW-0406">Ion transport</keyword>
<dbReference type="PANTHER" id="PTHR43627:SF1">
    <property type="entry name" value="COBALT TRANSPORT PROTEIN CBIM"/>
    <property type="match status" value="1"/>
</dbReference>
<dbReference type="Pfam" id="PF01891">
    <property type="entry name" value="CbiM"/>
    <property type="match status" value="1"/>
</dbReference>
<keyword evidence="11 13" id="KW-0170">Cobalt</keyword>
<dbReference type="Gene3D" id="1.10.1760.20">
    <property type="match status" value="1"/>
</dbReference>
<evidence type="ECO:0000256" key="11">
    <source>
        <dbReference type="ARBA" id="ARBA00023285"/>
    </source>
</evidence>
<evidence type="ECO:0000256" key="12">
    <source>
        <dbReference type="ARBA" id="ARBA00060918"/>
    </source>
</evidence>
<evidence type="ECO:0000256" key="1">
    <source>
        <dbReference type="ARBA" id="ARBA00004429"/>
    </source>
</evidence>
<feature type="transmembrane region" description="Helical" evidence="13">
    <location>
        <begin position="13"/>
        <end position="32"/>
    </location>
</feature>
<dbReference type="FunFam" id="1.10.1760.20:FF:000001">
    <property type="entry name" value="Cobalt transport protein CbiM"/>
    <property type="match status" value="1"/>
</dbReference>
<dbReference type="STRING" id="1184609.KILIM_010_00380"/>
<comment type="pathway">
    <text evidence="2 13">Cofactor biosynthesis; adenosylcobalamin biosynthesis.</text>
</comment>
<dbReference type="UniPathway" id="UPA00148"/>
<keyword evidence="5 13" id="KW-1003">Cell membrane</keyword>
<evidence type="ECO:0000256" key="13">
    <source>
        <dbReference type="HAMAP-Rule" id="MF_01462"/>
    </source>
</evidence>
<feature type="transmembrane region" description="Helical" evidence="13">
    <location>
        <begin position="171"/>
        <end position="198"/>
    </location>
</feature>
<dbReference type="InterPro" id="IPR002751">
    <property type="entry name" value="CbiM/NikMN"/>
</dbReference>
<comment type="function">
    <text evidence="13">Part of the energy-coupling factor (ECF) transporter complex CbiMNOQ involved in cobalt import.</text>
</comment>
<feature type="compositionally biased region" description="Low complexity" evidence="14">
    <location>
        <begin position="220"/>
        <end position="240"/>
    </location>
</feature>
<evidence type="ECO:0000256" key="3">
    <source>
        <dbReference type="ARBA" id="ARBA00022426"/>
    </source>
</evidence>
<comment type="subunit">
    <text evidence="13">Forms an energy-coupling factor (ECF) transporter complex composed of an ATP-binding protein (A component, CbiO), a transmembrane protein (T component, CbiQ) and 2 possible substrate-capture proteins (S components, CbiM and CbiN) of unknown stoichimetry.</text>
</comment>
<keyword evidence="6 13" id="KW-0169">Cobalamin biosynthesis</keyword>
<organism evidence="15 16">
    <name type="scientific">Kineosphaera limosa NBRC 100340</name>
    <dbReference type="NCBI Taxonomy" id="1184609"/>
    <lineage>
        <taxon>Bacteria</taxon>
        <taxon>Bacillati</taxon>
        <taxon>Actinomycetota</taxon>
        <taxon>Actinomycetes</taxon>
        <taxon>Micrococcales</taxon>
        <taxon>Dermatophilaceae</taxon>
        <taxon>Kineosphaera</taxon>
    </lineage>
</organism>
<dbReference type="GO" id="GO:0043190">
    <property type="term" value="C:ATP-binding cassette (ABC) transporter complex"/>
    <property type="evidence" value="ECO:0007669"/>
    <property type="project" value="InterPro"/>
</dbReference>
<dbReference type="EMBL" id="BAHD01000010">
    <property type="protein sequence ID" value="GAB94707.1"/>
    <property type="molecule type" value="Genomic_DNA"/>
</dbReference>
<evidence type="ECO:0000313" key="16">
    <source>
        <dbReference type="Proteomes" id="UP000008366"/>
    </source>
</evidence>
<feature type="region of interest" description="Disordered" evidence="14">
    <location>
        <begin position="220"/>
        <end position="265"/>
    </location>
</feature>
<feature type="transmembrane region" description="Helical" evidence="13">
    <location>
        <begin position="136"/>
        <end position="159"/>
    </location>
</feature>
<keyword evidence="3 13" id="KW-0171">Cobalt transport</keyword>
<dbReference type="Proteomes" id="UP000008366">
    <property type="component" value="Unassembled WGS sequence"/>
</dbReference>
<dbReference type="eggNOG" id="COG0310">
    <property type="taxonomic scope" value="Bacteria"/>
</dbReference>